<comment type="caution">
    <text evidence="3">The sequence shown here is derived from an EMBL/GenBank/DDBJ whole genome shotgun (WGS) entry which is preliminary data.</text>
</comment>
<organism evidence="3 4">
    <name type="scientific">Candidatus Thiodiazotropha endoloripes</name>
    <dbReference type="NCBI Taxonomy" id="1818881"/>
    <lineage>
        <taxon>Bacteria</taxon>
        <taxon>Pseudomonadati</taxon>
        <taxon>Pseudomonadota</taxon>
        <taxon>Gammaproteobacteria</taxon>
        <taxon>Chromatiales</taxon>
        <taxon>Sedimenticolaceae</taxon>
        <taxon>Candidatus Thiodiazotropha</taxon>
    </lineage>
</organism>
<gene>
    <name evidence="3" type="ORF">A3196_08800</name>
</gene>
<dbReference type="Proteomes" id="UP000094849">
    <property type="component" value="Unassembled WGS sequence"/>
</dbReference>
<dbReference type="Pfam" id="PF07589">
    <property type="entry name" value="PEP-CTERM"/>
    <property type="match status" value="1"/>
</dbReference>
<dbReference type="OrthoDB" id="5761316at2"/>
<dbReference type="Gene3D" id="2.60.120.260">
    <property type="entry name" value="Galactose-binding domain-like"/>
    <property type="match status" value="1"/>
</dbReference>
<sequence>MNRFQILTAVCLLTVSGFAHSNLIVNGGFESPGITSGWTYGSDPTGGWQGDNIEVWASGFLGVDSYEGSQHGELNAHAYDGTAWTIYQSFDSVLSEVYDISFAYRARRNSSEAFRVTLQDSGGTILDQLVDDHVTGQWNHFADSFLGTGDEITLTFTSVTPTAGTVGNFLDAVEVTNVPEPSTLALFGVGLAGLGYRSRRRKQA</sequence>
<keyword evidence="1" id="KW-0732">Signal</keyword>
<reference evidence="3 4" key="1">
    <citation type="submission" date="2016-03" db="EMBL/GenBank/DDBJ databases">
        <title>Chemosynthetic sulphur-oxidizing symbionts of marine invertebrate animals are capable of nitrogen fixation.</title>
        <authorList>
            <person name="Petersen J.M."/>
            <person name="Kemper A."/>
            <person name="Gruber-Vodicka H."/>
            <person name="Cardini U."/>
            <person name="Geest Mvander."/>
            <person name="Kleiner M."/>
            <person name="Bulgheresi S."/>
            <person name="Fussmann M."/>
            <person name="Herbold C."/>
            <person name="Seah B.K.B."/>
            <person name="Antony C.Paul."/>
            <person name="Liu D."/>
            <person name="Belitz A."/>
            <person name="Weber M."/>
        </authorList>
    </citation>
    <scope>NUCLEOTIDE SEQUENCE [LARGE SCALE GENOMIC DNA]</scope>
    <source>
        <strain evidence="3">G_D</strain>
    </source>
</reference>
<evidence type="ECO:0000313" key="3">
    <source>
        <dbReference type="EMBL" id="ODB96847.1"/>
    </source>
</evidence>
<proteinExistence type="predicted"/>
<feature type="chain" id="PRO_5009119098" description="Ice-binding protein C-terminal domain-containing protein" evidence="1">
    <location>
        <begin position="22"/>
        <end position="204"/>
    </location>
</feature>
<dbReference type="InterPro" id="IPR013424">
    <property type="entry name" value="Ice-binding_C"/>
</dbReference>
<feature type="domain" description="Ice-binding protein C-terminal" evidence="2">
    <location>
        <begin position="178"/>
        <end position="200"/>
    </location>
</feature>
<evidence type="ECO:0000313" key="4">
    <source>
        <dbReference type="Proteomes" id="UP000094849"/>
    </source>
</evidence>
<protein>
    <recommendedName>
        <fullName evidence="2">Ice-binding protein C-terminal domain-containing protein</fullName>
    </recommendedName>
</protein>
<name>A0A1E2UQ46_9GAMM</name>
<dbReference type="NCBIfam" id="TIGR02595">
    <property type="entry name" value="PEP_CTERM"/>
    <property type="match status" value="1"/>
</dbReference>
<dbReference type="AlphaFoldDB" id="A0A1E2UQ46"/>
<accession>A0A1E2UQ46</accession>
<dbReference type="RefSeq" id="WP_069020298.1">
    <property type="nucleotide sequence ID" value="NZ_LVJX01000005.1"/>
</dbReference>
<evidence type="ECO:0000256" key="1">
    <source>
        <dbReference type="SAM" id="SignalP"/>
    </source>
</evidence>
<dbReference type="STRING" id="1818881.A3196_08800"/>
<evidence type="ECO:0000259" key="2">
    <source>
        <dbReference type="Pfam" id="PF07589"/>
    </source>
</evidence>
<dbReference type="EMBL" id="LVJZ01000003">
    <property type="protein sequence ID" value="ODB96847.1"/>
    <property type="molecule type" value="Genomic_DNA"/>
</dbReference>
<keyword evidence="4" id="KW-1185">Reference proteome</keyword>
<feature type="signal peptide" evidence="1">
    <location>
        <begin position="1"/>
        <end position="21"/>
    </location>
</feature>